<keyword evidence="2" id="KW-1185">Reference proteome</keyword>
<protein>
    <submittedName>
        <fullName evidence="1">Uncharacterized protein</fullName>
    </submittedName>
</protein>
<dbReference type="AlphaFoldDB" id="A0AAN9ET40"/>
<comment type="caution">
    <text evidence="1">The sequence shown here is derived from an EMBL/GenBank/DDBJ whole genome shotgun (WGS) entry which is preliminary data.</text>
</comment>
<sequence length="85" mass="9253">MALVSSEGSQRELSMKAIKAYTSLKKVRDALESAKISSLEDEFKGVDPFKIAVDGQVVDPPEYNGEDVVVDPLVLFPLIEAKVSL</sequence>
<dbReference type="Proteomes" id="UP001359559">
    <property type="component" value="Unassembled WGS sequence"/>
</dbReference>
<gene>
    <name evidence="1" type="ORF">RJT34_30794</name>
</gene>
<evidence type="ECO:0000313" key="2">
    <source>
        <dbReference type="Proteomes" id="UP001359559"/>
    </source>
</evidence>
<proteinExistence type="predicted"/>
<name>A0AAN9ET40_CLITE</name>
<evidence type="ECO:0000313" key="1">
    <source>
        <dbReference type="EMBL" id="KAK7263207.1"/>
    </source>
</evidence>
<reference evidence="1 2" key="1">
    <citation type="submission" date="2024-01" db="EMBL/GenBank/DDBJ databases">
        <title>The genomes of 5 underutilized Papilionoideae crops provide insights into root nodulation and disease resistance.</title>
        <authorList>
            <person name="Yuan L."/>
        </authorList>
    </citation>
    <scope>NUCLEOTIDE SEQUENCE [LARGE SCALE GENOMIC DNA]</scope>
    <source>
        <strain evidence="1">LY-2023</strain>
        <tissue evidence="1">Leaf</tissue>
    </source>
</reference>
<accession>A0AAN9ET40</accession>
<dbReference type="EMBL" id="JAYKXN010000008">
    <property type="protein sequence ID" value="KAK7263207.1"/>
    <property type="molecule type" value="Genomic_DNA"/>
</dbReference>
<organism evidence="1 2">
    <name type="scientific">Clitoria ternatea</name>
    <name type="common">Butterfly pea</name>
    <dbReference type="NCBI Taxonomy" id="43366"/>
    <lineage>
        <taxon>Eukaryota</taxon>
        <taxon>Viridiplantae</taxon>
        <taxon>Streptophyta</taxon>
        <taxon>Embryophyta</taxon>
        <taxon>Tracheophyta</taxon>
        <taxon>Spermatophyta</taxon>
        <taxon>Magnoliopsida</taxon>
        <taxon>eudicotyledons</taxon>
        <taxon>Gunneridae</taxon>
        <taxon>Pentapetalae</taxon>
        <taxon>rosids</taxon>
        <taxon>fabids</taxon>
        <taxon>Fabales</taxon>
        <taxon>Fabaceae</taxon>
        <taxon>Papilionoideae</taxon>
        <taxon>50 kb inversion clade</taxon>
        <taxon>NPAAA clade</taxon>
        <taxon>indigoferoid/millettioid clade</taxon>
        <taxon>Phaseoleae</taxon>
        <taxon>Clitoria</taxon>
    </lineage>
</organism>